<protein>
    <recommendedName>
        <fullName evidence="5">Endonuclease/exonuclease/phosphatase domain-containing protein</fullName>
    </recommendedName>
</protein>
<feature type="non-terminal residue" evidence="3">
    <location>
        <position position="747"/>
    </location>
</feature>
<feature type="transmembrane region" description="Helical" evidence="2">
    <location>
        <begin position="13"/>
        <end position="36"/>
    </location>
</feature>
<dbReference type="Gene3D" id="3.60.10.10">
    <property type="entry name" value="Endonuclease/exonuclease/phosphatase"/>
    <property type="match status" value="1"/>
</dbReference>
<feature type="region of interest" description="Disordered" evidence="1">
    <location>
        <begin position="640"/>
        <end position="677"/>
    </location>
</feature>
<evidence type="ECO:0008006" key="5">
    <source>
        <dbReference type="Google" id="ProtNLM"/>
    </source>
</evidence>
<evidence type="ECO:0000256" key="1">
    <source>
        <dbReference type="SAM" id="MobiDB-lite"/>
    </source>
</evidence>
<evidence type="ECO:0000256" key="2">
    <source>
        <dbReference type="SAM" id="Phobius"/>
    </source>
</evidence>
<keyword evidence="2" id="KW-0812">Transmembrane</keyword>
<dbReference type="EMBL" id="CAUYUJ010015560">
    <property type="protein sequence ID" value="CAK0855526.1"/>
    <property type="molecule type" value="Genomic_DNA"/>
</dbReference>
<reference evidence="3" key="1">
    <citation type="submission" date="2023-10" db="EMBL/GenBank/DDBJ databases">
        <authorList>
            <person name="Chen Y."/>
            <person name="Shah S."/>
            <person name="Dougan E. K."/>
            <person name="Thang M."/>
            <person name="Chan C."/>
        </authorList>
    </citation>
    <scope>NUCLEOTIDE SEQUENCE [LARGE SCALE GENOMIC DNA]</scope>
</reference>
<organism evidence="3 4">
    <name type="scientific">Prorocentrum cordatum</name>
    <dbReference type="NCBI Taxonomy" id="2364126"/>
    <lineage>
        <taxon>Eukaryota</taxon>
        <taxon>Sar</taxon>
        <taxon>Alveolata</taxon>
        <taxon>Dinophyceae</taxon>
        <taxon>Prorocentrales</taxon>
        <taxon>Prorocentraceae</taxon>
        <taxon>Prorocentrum</taxon>
    </lineage>
</organism>
<keyword evidence="2" id="KW-1133">Transmembrane helix</keyword>
<comment type="caution">
    <text evidence="3">The sequence shown here is derived from an EMBL/GenBank/DDBJ whole genome shotgun (WGS) entry which is preliminary data.</text>
</comment>
<feature type="compositionally biased region" description="Low complexity" evidence="1">
    <location>
        <begin position="54"/>
        <end position="65"/>
    </location>
</feature>
<dbReference type="InterPro" id="IPR036691">
    <property type="entry name" value="Endo/exonu/phosph_ase_sf"/>
</dbReference>
<name>A0ABN9UA57_9DINO</name>
<feature type="compositionally biased region" description="Pro residues" evidence="1">
    <location>
        <begin position="75"/>
        <end position="84"/>
    </location>
</feature>
<feature type="transmembrane region" description="Helical" evidence="2">
    <location>
        <begin position="103"/>
        <end position="124"/>
    </location>
</feature>
<keyword evidence="2" id="KW-0472">Membrane</keyword>
<feature type="region of interest" description="Disordered" evidence="1">
    <location>
        <begin position="46"/>
        <end position="93"/>
    </location>
</feature>
<dbReference type="Proteomes" id="UP001189429">
    <property type="component" value="Unassembled WGS sequence"/>
</dbReference>
<proteinExistence type="predicted"/>
<gene>
    <name evidence="3" type="ORF">PCOR1329_LOCUS46244</name>
</gene>
<evidence type="ECO:0000313" key="3">
    <source>
        <dbReference type="EMBL" id="CAK0855526.1"/>
    </source>
</evidence>
<dbReference type="SUPFAM" id="SSF56219">
    <property type="entry name" value="DNase I-like"/>
    <property type="match status" value="1"/>
</dbReference>
<evidence type="ECO:0000313" key="4">
    <source>
        <dbReference type="Proteomes" id="UP001189429"/>
    </source>
</evidence>
<accession>A0ABN9UA57</accession>
<sequence>MSTASLVEALSEIVAMLLMGAAHVASPLQLILQTLMARPAWLRSSKLRPRSRPRSSAPRCSAQPRLRAWRGTHGLPPPLAPARPPAGQGSLPRLTERRPVLPLGRFLAVLRVLLVAMALAVQLWTPDSGPHRLHRPGVARQITDHAAQVDSRLAAQDTAIDEVRRDIAELRLALNVGEELSKRYVLRMGGASGLAAMRVRKFLALLQPERDRWERIHCPLPGGAGETTELRMSVDKSPKQVAREIACKKVRLALGPLVPDGKIFVHREGGVLTYKFMPICKVEPSAIRRQPPQVFWCDPSLAQLGPQRVALAEAVRGRAGGGGVLTIFPYSEERNYEATEAVRGRVLQTKVLIPSDGIFGPSGCLVHWNIHNFNFSNAQFERIRTMLAADIDDATRAPASCALVVAGDFNLYARDHFHHDWVSGGSLATQPQADGRRAPRRHERQWNAMFGRMVELVARSPTHVHRGLKTFSAIDRVFTACPTRLLKQTRQQAEVAEPPEELHARELSDHGVLLVRFGHRDGDGDPSGQTRMDGSCKPIPPSLFRMSGARELISAYAAAAALDSFAAHPPTMLDLHARILQEVGARMRDYNFAARLIHVHSWLSEFVEVRPGRMLLVDGAAFRAAHDRAQRADLLRQEARRGQLAPGRPPSPAQAGPATPAPLRQQLAGQRRAHERRTKLWSPFGKRRYLTGVEVEGQVVNTPSERAAALAAHWTPVFSNVTPVDERAAQRYLDRLSTRLAPEQLAG</sequence>
<keyword evidence="4" id="KW-1185">Reference proteome</keyword>